<accession>A0A834BFR7</accession>
<evidence type="ECO:0000313" key="3">
    <source>
        <dbReference type="EMBL" id="KAF6129999.1"/>
    </source>
</evidence>
<dbReference type="GO" id="GO:0000785">
    <property type="term" value="C:chromatin"/>
    <property type="evidence" value="ECO:0007669"/>
    <property type="project" value="TreeGrafter"/>
</dbReference>
<organism evidence="3 4">
    <name type="scientific">Phyllostomus discolor</name>
    <name type="common">pale spear-nosed bat</name>
    <dbReference type="NCBI Taxonomy" id="89673"/>
    <lineage>
        <taxon>Eukaryota</taxon>
        <taxon>Metazoa</taxon>
        <taxon>Chordata</taxon>
        <taxon>Craniata</taxon>
        <taxon>Vertebrata</taxon>
        <taxon>Euteleostomi</taxon>
        <taxon>Mammalia</taxon>
        <taxon>Eutheria</taxon>
        <taxon>Laurasiatheria</taxon>
        <taxon>Chiroptera</taxon>
        <taxon>Yangochiroptera</taxon>
        <taxon>Phyllostomidae</taxon>
        <taxon>Phyllostominae</taxon>
        <taxon>Phyllostomus</taxon>
    </lineage>
</organism>
<gene>
    <name evidence="3" type="ORF">HJG60_004872</name>
</gene>
<proteinExistence type="inferred from homology"/>
<dbReference type="PANTHER" id="PTHR46449:SF3">
    <property type="entry name" value="PROTEIN FAM47E"/>
    <property type="match status" value="1"/>
</dbReference>
<evidence type="ECO:0000256" key="2">
    <source>
        <dbReference type="SAM" id="MobiDB-lite"/>
    </source>
</evidence>
<dbReference type="EMBL" id="JABVXQ010000001">
    <property type="protein sequence ID" value="KAF6129999.1"/>
    <property type="molecule type" value="Genomic_DNA"/>
</dbReference>
<evidence type="ECO:0000313" key="4">
    <source>
        <dbReference type="Proteomes" id="UP000664940"/>
    </source>
</evidence>
<dbReference type="PANTHER" id="PTHR46449">
    <property type="entry name" value="ZGC:158260"/>
    <property type="match status" value="1"/>
</dbReference>
<protein>
    <submittedName>
        <fullName evidence="3">Family with sequence similarity 47 member E</fullName>
    </submittedName>
</protein>
<dbReference type="Proteomes" id="UP000664940">
    <property type="component" value="Unassembled WGS sequence"/>
</dbReference>
<name>A0A834BFR7_9CHIR</name>
<dbReference type="GO" id="GO:0045815">
    <property type="term" value="P:transcription initiation-coupled chromatin remodeling"/>
    <property type="evidence" value="ECO:0007669"/>
    <property type="project" value="TreeGrafter"/>
</dbReference>
<reference evidence="3 4" key="1">
    <citation type="journal article" date="2020" name="Nature">
        <title>Six reference-quality genomes reveal evolution of bat adaptations.</title>
        <authorList>
            <person name="Jebb D."/>
            <person name="Huang Z."/>
            <person name="Pippel M."/>
            <person name="Hughes G.M."/>
            <person name="Lavrichenko K."/>
            <person name="Devanna P."/>
            <person name="Winkler S."/>
            <person name="Jermiin L.S."/>
            <person name="Skirmuntt E.C."/>
            <person name="Katzourakis A."/>
            <person name="Burkitt-Gray L."/>
            <person name="Ray D.A."/>
            <person name="Sullivan K.A.M."/>
            <person name="Roscito J.G."/>
            <person name="Kirilenko B.M."/>
            <person name="Davalos L.M."/>
            <person name="Corthals A.P."/>
            <person name="Power M.L."/>
            <person name="Jones G."/>
            <person name="Ransome R.D."/>
            <person name="Dechmann D.K.N."/>
            <person name="Locatelli A.G."/>
            <person name="Puechmaille S.J."/>
            <person name="Fedrigo O."/>
            <person name="Jarvis E.D."/>
            <person name="Hiller M."/>
            <person name="Vernes S.C."/>
            <person name="Myers E.W."/>
            <person name="Teeling E.C."/>
        </authorList>
    </citation>
    <scope>NUCLEOTIDE SEQUENCE [LARGE SCALE GENOMIC DNA]</scope>
    <source>
        <strain evidence="3">Bat1K_MPI-CBG_1</strain>
    </source>
</reference>
<comment type="similarity">
    <text evidence="1">Belongs to the FAM47 family.</text>
</comment>
<comment type="caution">
    <text evidence="3">The sequence shown here is derived from an EMBL/GenBank/DDBJ whole genome shotgun (WGS) entry which is preliminary data.</text>
</comment>
<evidence type="ECO:0000256" key="1">
    <source>
        <dbReference type="ARBA" id="ARBA00005277"/>
    </source>
</evidence>
<sequence length="254" mass="30077">MVDRRPSAPNRVSRNCKPCPKRTSLSPQGTLLYEKKKSNEMDSLHEDGSPLCENARRAVNDFCQWTGDITSVKIDEEFVMKQFHLDCQSKPSCYGLSMMRLDQLPLELKKSIRLNKWQEAEFFKERERKLENPSKPKYVKMRYGAWYLDPKLWKMQRADEPLVDPKVLRKAQDELLKKQQQEQEELLSFAKLYGPAAFKEFILRKGYRMPSVSKGSFQKDLLSGSRLFMERRQYPAQSKTLLFFFFLKILFIYF</sequence>
<feature type="region of interest" description="Disordered" evidence="2">
    <location>
        <begin position="1"/>
        <end position="26"/>
    </location>
</feature>
<dbReference type="InterPro" id="IPR032743">
    <property type="entry name" value="FAM47"/>
</dbReference>
<dbReference type="AlphaFoldDB" id="A0A834BFR7"/>